<name>A0A939M1L5_9MICO</name>
<organism evidence="1 2">
    <name type="scientific">Leucobacter ruminantium</name>
    <dbReference type="NCBI Taxonomy" id="1289170"/>
    <lineage>
        <taxon>Bacteria</taxon>
        <taxon>Bacillati</taxon>
        <taxon>Actinomycetota</taxon>
        <taxon>Actinomycetes</taxon>
        <taxon>Micrococcales</taxon>
        <taxon>Microbacteriaceae</taxon>
        <taxon>Leucobacter</taxon>
    </lineage>
</organism>
<evidence type="ECO:0008006" key="3">
    <source>
        <dbReference type="Google" id="ProtNLM"/>
    </source>
</evidence>
<gene>
    <name evidence="1" type="ORF">J4H91_08620</name>
</gene>
<evidence type="ECO:0000313" key="2">
    <source>
        <dbReference type="Proteomes" id="UP000664398"/>
    </source>
</evidence>
<keyword evidence="2" id="KW-1185">Reference proteome</keyword>
<accession>A0A939M1L5</accession>
<dbReference type="SUPFAM" id="SSF54909">
    <property type="entry name" value="Dimeric alpha+beta barrel"/>
    <property type="match status" value="1"/>
</dbReference>
<protein>
    <recommendedName>
        <fullName evidence="3">YCII-related domain-containing protein</fullName>
    </recommendedName>
</protein>
<dbReference type="EMBL" id="JAGDYL010000013">
    <property type="protein sequence ID" value="MBO1805380.1"/>
    <property type="molecule type" value="Genomic_DNA"/>
</dbReference>
<dbReference type="Proteomes" id="UP000664398">
    <property type="component" value="Unassembled WGS sequence"/>
</dbReference>
<proteinExistence type="predicted"/>
<dbReference type="AlphaFoldDB" id="A0A939M1L5"/>
<evidence type="ECO:0000313" key="1">
    <source>
        <dbReference type="EMBL" id="MBO1805380.1"/>
    </source>
</evidence>
<dbReference type="Gene3D" id="3.30.70.1060">
    <property type="entry name" value="Dimeric alpha+beta barrel"/>
    <property type="match status" value="1"/>
</dbReference>
<sequence length="116" mass="13198">MRYMLLAHGLESALIERGPVWVEEVVSFLARFEDELAGNSELEWTEALDGDEHAVVVGPGGETREGWYNREGEPLRRLWVVRVPDRDRARELAGLLAGELDTWVEVRECLPTAQRP</sequence>
<reference evidence="1" key="1">
    <citation type="submission" date="2021-03" db="EMBL/GenBank/DDBJ databases">
        <title>Leucobacter chromiisoli sp. nov., isolated from chromium-containing soil of chemical plant.</title>
        <authorList>
            <person name="Xu Z."/>
        </authorList>
    </citation>
    <scope>NUCLEOTIDE SEQUENCE</scope>
    <source>
        <strain evidence="1">A2</strain>
    </source>
</reference>
<dbReference type="InterPro" id="IPR011008">
    <property type="entry name" value="Dimeric_a/b-barrel"/>
</dbReference>
<comment type="caution">
    <text evidence="1">The sequence shown here is derived from an EMBL/GenBank/DDBJ whole genome shotgun (WGS) entry which is preliminary data.</text>
</comment>
<dbReference type="RefSeq" id="WP_208045859.1">
    <property type="nucleotide sequence ID" value="NZ_JAGDYL010000013.1"/>
</dbReference>